<name>A0A6J1SUL6_FRAOC</name>
<evidence type="ECO:0000256" key="2">
    <source>
        <dbReference type="ARBA" id="ARBA00009303"/>
    </source>
</evidence>
<evidence type="ECO:0000256" key="6">
    <source>
        <dbReference type="ARBA" id="ARBA00023004"/>
    </source>
</evidence>
<evidence type="ECO:0000256" key="5">
    <source>
        <dbReference type="ARBA" id="ARBA00023002"/>
    </source>
</evidence>
<keyword evidence="8" id="KW-0472">Membrane</keyword>
<dbReference type="PANTHER" id="PTHR23409:SF18">
    <property type="entry name" value="RIBONUCLEOSIDE-DIPHOSPHATE REDUCTASE SUBUNIT M2"/>
    <property type="match status" value="1"/>
</dbReference>
<evidence type="ECO:0000313" key="9">
    <source>
        <dbReference type="Proteomes" id="UP000504606"/>
    </source>
</evidence>
<dbReference type="CTD" id="36280"/>
<dbReference type="InterPro" id="IPR033909">
    <property type="entry name" value="RNR_small"/>
</dbReference>
<protein>
    <recommendedName>
        <fullName evidence="3">ribonucleoside-diphosphate reductase</fullName>
        <ecNumber evidence="3">1.17.4.1</ecNumber>
    </recommendedName>
</protein>
<dbReference type="GeneID" id="113209610"/>
<dbReference type="GO" id="GO:0009263">
    <property type="term" value="P:deoxyribonucleotide biosynthetic process"/>
    <property type="evidence" value="ECO:0007669"/>
    <property type="project" value="UniProtKB-KW"/>
</dbReference>
<dbReference type="PANTHER" id="PTHR23409">
    <property type="entry name" value="RIBONUCLEOSIDE-DIPHOSPHATE REDUCTASE SMALL CHAIN"/>
    <property type="match status" value="1"/>
</dbReference>
<evidence type="ECO:0000256" key="3">
    <source>
        <dbReference type="ARBA" id="ARBA00012274"/>
    </source>
</evidence>
<dbReference type="Gene3D" id="1.10.620.20">
    <property type="entry name" value="Ribonucleotide Reductase, subunit A"/>
    <property type="match status" value="1"/>
</dbReference>
<dbReference type="Pfam" id="PF00268">
    <property type="entry name" value="Ribonuc_red_sm"/>
    <property type="match status" value="1"/>
</dbReference>
<keyword evidence="7" id="KW-0215">Deoxyribonucleotide synthesis</keyword>
<keyword evidence="4" id="KW-0479">Metal-binding</keyword>
<dbReference type="GO" id="GO:0004748">
    <property type="term" value="F:ribonucleoside-diphosphate reductase activity, thioredoxin disulfide as acceptor"/>
    <property type="evidence" value="ECO:0007669"/>
    <property type="project" value="UniProtKB-EC"/>
</dbReference>
<evidence type="ECO:0000256" key="4">
    <source>
        <dbReference type="ARBA" id="ARBA00022723"/>
    </source>
</evidence>
<organism evidence="9 10">
    <name type="scientific">Frankliniella occidentalis</name>
    <name type="common">Western flower thrips</name>
    <name type="synonym">Euthrips occidentalis</name>
    <dbReference type="NCBI Taxonomy" id="133901"/>
    <lineage>
        <taxon>Eukaryota</taxon>
        <taxon>Metazoa</taxon>
        <taxon>Ecdysozoa</taxon>
        <taxon>Arthropoda</taxon>
        <taxon>Hexapoda</taxon>
        <taxon>Insecta</taxon>
        <taxon>Pterygota</taxon>
        <taxon>Neoptera</taxon>
        <taxon>Paraneoptera</taxon>
        <taxon>Thysanoptera</taxon>
        <taxon>Terebrantia</taxon>
        <taxon>Thripoidea</taxon>
        <taxon>Thripidae</taxon>
        <taxon>Frankliniella</taxon>
    </lineage>
</organism>
<accession>A0A6J1SUL6</accession>
<feature type="transmembrane region" description="Helical" evidence="8">
    <location>
        <begin position="152"/>
        <end position="173"/>
    </location>
</feature>
<proteinExistence type="inferred from homology"/>
<evidence type="ECO:0000313" key="10">
    <source>
        <dbReference type="RefSeq" id="XP_026283020.1"/>
    </source>
</evidence>
<dbReference type="Proteomes" id="UP000504606">
    <property type="component" value="Unplaced"/>
</dbReference>
<keyword evidence="9" id="KW-1185">Reference proteome</keyword>
<sequence length="316" mass="36565">MENPRRFVIFPIRFHDIWAMYKKAEASFWTAEEVDLSKDRSDWAKLTKDEKHFISHVLAFFAASDGIVNENLVERFSQEVQVTEARCFYGFQIAMENVHSEMYSLLIDTYIADSQEREYLFNAIETLPCVKKKADWAMKWIAHESATFAERVIAFAAVEGIFFSGSFAAIFWLKKRGLMPGLTFSNELISRDEGLHTDFACLMFKHVVQKPSEEEIVNIIRDAVAIEQEFLTEALPCAMIGMNCDLMKIYIEFVADRLLIELGCQKVYNSENPFDFMEHISLEGKTNFFEKKVGEYQKWGVMANKAENVFTLDADF</sequence>
<dbReference type="InterPro" id="IPR009078">
    <property type="entry name" value="Ferritin-like_SF"/>
</dbReference>
<dbReference type="FunFam" id="1.10.620.20:FF:000004">
    <property type="entry name" value="Ribonucleoside-diphosphate reductase subunit M2 B"/>
    <property type="match status" value="1"/>
</dbReference>
<dbReference type="CDD" id="cd01049">
    <property type="entry name" value="RNRR2"/>
    <property type="match status" value="1"/>
</dbReference>
<dbReference type="AlphaFoldDB" id="A0A6J1SUL6"/>
<comment type="cofactor">
    <cofactor evidence="1">
        <name>Fe cation</name>
        <dbReference type="ChEBI" id="CHEBI:24875"/>
    </cofactor>
</comment>
<dbReference type="GO" id="GO:0046872">
    <property type="term" value="F:metal ion binding"/>
    <property type="evidence" value="ECO:0007669"/>
    <property type="project" value="UniProtKB-KW"/>
</dbReference>
<keyword evidence="5" id="KW-0560">Oxidoreductase</keyword>
<dbReference type="InterPro" id="IPR000358">
    <property type="entry name" value="RNR_small_fam"/>
</dbReference>
<evidence type="ECO:0000256" key="7">
    <source>
        <dbReference type="ARBA" id="ARBA00023116"/>
    </source>
</evidence>
<dbReference type="GO" id="GO:0005829">
    <property type="term" value="C:cytosol"/>
    <property type="evidence" value="ECO:0007669"/>
    <property type="project" value="TreeGrafter"/>
</dbReference>
<keyword evidence="8" id="KW-0812">Transmembrane</keyword>
<gene>
    <name evidence="10" type="primary">LOC113209610</name>
</gene>
<dbReference type="InterPro" id="IPR030475">
    <property type="entry name" value="RNR_small_AS"/>
</dbReference>
<keyword evidence="6" id="KW-0408">Iron</keyword>
<dbReference type="EC" id="1.17.4.1" evidence="3"/>
<dbReference type="InterPro" id="IPR012348">
    <property type="entry name" value="RNR-like"/>
</dbReference>
<keyword evidence="8" id="KW-1133">Transmembrane helix</keyword>
<dbReference type="SUPFAM" id="SSF47240">
    <property type="entry name" value="Ferritin-like"/>
    <property type="match status" value="1"/>
</dbReference>
<dbReference type="PROSITE" id="PS00368">
    <property type="entry name" value="RIBORED_SMALL"/>
    <property type="match status" value="1"/>
</dbReference>
<evidence type="ECO:0000256" key="8">
    <source>
        <dbReference type="SAM" id="Phobius"/>
    </source>
</evidence>
<comment type="similarity">
    <text evidence="2">Belongs to the ribonucleoside diphosphate reductase small chain family.</text>
</comment>
<evidence type="ECO:0000256" key="1">
    <source>
        <dbReference type="ARBA" id="ARBA00001962"/>
    </source>
</evidence>
<dbReference type="RefSeq" id="XP_026283020.1">
    <property type="nucleotide sequence ID" value="XM_026427235.2"/>
</dbReference>
<reference evidence="10" key="1">
    <citation type="submission" date="2025-08" db="UniProtKB">
        <authorList>
            <consortium name="RefSeq"/>
        </authorList>
    </citation>
    <scope>IDENTIFICATION</scope>
    <source>
        <tissue evidence="10">Whole organism</tissue>
    </source>
</reference>